<sequence length="506" mass="56628">MGNISNTLSESVSKGSDLNKNNIGRASSAGSFYAKPESSVNEKVLQPHEKLASLKNIVNDSRIASQKSTTILPIEAISPYSNGFVLKVTCTRVGDIKTWSNSRGEGKLFWANFMDNSGEIRATGFNDEVDKFHSILKEGKTFLVSNCKVVVANKQFSNLKNDSELRFDRETTIEECDDADSKPQYKFDFVNIADINNVDTNSNIDVIGVLKEYFDVTSTTSKTTGRSFDRRDIILADKSGYTVRGTIWGKTAQDFNQESGTIIAIKGAKVSDFRGKNISVSSSSLFLVNPEIPEAYALRDWFNTGYKELELKDLSNMDGANTASAASKFETHRTTIDEVMGNPDVGKAEKGEYFTVVATVLMFKSETFAYPSCQSDNCNKKVIEDSDGRWRCERCDKSFDTPAYRYILNLNIADHTSHTWVTAFDDSARVLLDGTTADELTSLRDGDETAFRTIFHNNQGKEYVFRCRAKQEFYKDESKIRTQIMDAQPIDYLSEAKKLIENIGLF</sequence>
<dbReference type="STRING" id="857566.A0A1E3PKU4"/>
<dbReference type="AlphaFoldDB" id="A0A1E3PKU4"/>
<protein>
    <recommendedName>
        <fullName evidence="9">Replication protein A subunit</fullName>
    </recommendedName>
</protein>
<dbReference type="InterPro" id="IPR012340">
    <property type="entry name" value="NA-bd_OB-fold"/>
</dbReference>
<dbReference type="FunFam" id="2.40.50.140:FF:000090">
    <property type="entry name" value="Replication protein A subunit"/>
    <property type="match status" value="1"/>
</dbReference>
<evidence type="ECO:0000256" key="4">
    <source>
        <dbReference type="ARBA" id="ARBA00022723"/>
    </source>
</evidence>
<keyword evidence="4 9" id="KW-0479">Metal-binding</keyword>
<dbReference type="GO" id="GO:0006260">
    <property type="term" value="P:DNA replication"/>
    <property type="evidence" value="ECO:0007669"/>
    <property type="project" value="UniProtKB-KW"/>
</dbReference>
<evidence type="ECO:0000256" key="8">
    <source>
        <dbReference type="ARBA" id="ARBA00023242"/>
    </source>
</evidence>
<feature type="domain" description="Replication factor A C-terminal" evidence="11">
    <location>
        <begin position="353"/>
        <end position="499"/>
    </location>
</feature>
<evidence type="ECO:0000256" key="9">
    <source>
        <dbReference type="RuleBase" id="RU364130"/>
    </source>
</evidence>
<comment type="subunit">
    <text evidence="9">Component of the heterotrimeric canonical replication protein A complex (RPA).</text>
</comment>
<dbReference type="GO" id="GO:0006310">
    <property type="term" value="P:DNA recombination"/>
    <property type="evidence" value="ECO:0007669"/>
    <property type="project" value="InterPro"/>
</dbReference>
<dbReference type="PANTHER" id="PTHR47165">
    <property type="entry name" value="OS03G0429900 PROTEIN"/>
    <property type="match status" value="1"/>
</dbReference>
<name>A0A1E3PKU4_9ASCO</name>
<dbReference type="Gene3D" id="2.40.50.140">
    <property type="entry name" value="Nucleic acid-binding proteins"/>
    <property type="match status" value="3"/>
</dbReference>
<evidence type="ECO:0000256" key="5">
    <source>
        <dbReference type="ARBA" id="ARBA00022771"/>
    </source>
</evidence>
<keyword evidence="7 9" id="KW-0238">DNA-binding</keyword>
<gene>
    <name evidence="13" type="ORF">NADFUDRAFT_24167</name>
</gene>
<dbReference type="CDD" id="cd04476">
    <property type="entry name" value="RPA1_DBD_C"/>
    <property type="match status" value="1"/>
</dbReference>
<dbReference type="InterPro" id="IPR031657">
    <property type="entry name" value="REPA_OB_2"/>
</dbReference>
<dbReference type="FunFam" id="2.40.50.140:FF:000041">
    <property type="entry name" value="Replication protein A subunit"/>
    <property type="match status" value="1"/>
</dbReference>
<dbReference type="GO" id="GO:0005662">
    <property type="term" value="C:DNA replication factor A complex"/>
    <property type="evidence" value="ECO:0007669"/>
    <property type="project" value="UniProtKB-ARBA"/>
</dbReference>
<reference evidence="13 14" key="1">
    <citation type="journal article" date="2016" name="Proc. Natl. Acad. Sci. U.S.A.">
        <title>Comparative genomics of biotechnologically important yeasts.</title>
        <authorList>
            <person name="Riley R."/>
            <person name="Haridas S."/>
            <person name="Wolfe K.H."/>
            <person name="Lopes M.R."/>
            <person name="Hittinger C.T."/>
            <person name="Goeker M."/>
            <person name="Salamov A.A."/>
            <person name="Wisecaver J.H."/>
            <person name="Long T.M."/>
            <person name="Calvey C.H."/>
            <person name="Aerts A.L."/>
            <person name="Barry K.W."/>
            <person name="Choi C."/>
            <person name="Clum A."/>
            <person name="Coughlan A.Y."/>
            <person name="Deshpande S."/>
            <person name="Douglass A.P."/>
            <person name="Hanson S.J."/>
            <person name="Klenk H.-P."/>
            <person name="LaButti K.M."/>
            <person name="Lapidus A."/>
            <person name="Lindquist E.A."/>
            <person name="Lipzen A.M."/>
            <person name="Meier-Kolthoff J.P."/>
            <person name="Ohm R.A."/>
            <person name="Otillar R.P."/>
            <person name="Pangilinan J.L."/>
            <person name="Peng Y."/>
            <person name="Rokas A."/>
            <person name="Rosa C.A."/>
            <person name="Scheuner C."/>
            <person name="Sibirny A.A."/>
            <person name="Slot J.C."/>
            <person name="Stielow J.B."/>
            <person name="Sun H."/>
            <person name="Kurtzman C.P."/>
            <person name="Blackwell M."/>
            <person name="Grigoriev I.V."/>
            <person name="Jeffries T.W."/>
        </authorList>
    </citation>
    <scope>NUCLEOTIDE SEQUENCE [LARGE SCALE GENOMIC DNA]</scope>
    <source>
        <strain evidence="13 14">DSM 6958</strain>
    </source>
</reference>
<comment type="subcellular location">
    <subcellularLocation>
        <location evidence="1 9">Nucleus</location>
    </subcellularLocation>
</comment>
<dbReference type="GO" id="GO:0006281">
    <property type="term" value="P:DNA repair"/>
    <property type="evidence" value="ECO:0007669"/>
    <property type="project" value="InterPro"/>
</dbReference>
<evidence type="ECO:0000256" key="2">
    <source>
        <dbReference type="ARBA" id="ARBA00005690"/>
    </source>
</evidence>
<keyword evidence="8 9" id="KW-0539">Nucleus</keyword>
<dbReference type="PANTHER" id="PTHR47165:SF4">
    <property type="entry name" value="OS03G0429900 PROTEIN"/>
    <property type="match status" value="1"/>
</dbReference>
<dbReference type="GO" id="GO:0003697">
    <property type="term" value="F:single-stranded DNA binding"/>
    <property type="evidence" value="ECO:0007669"/>
    <property type="project" value="UniProtKB-ARBA"/>
</dbReference>
<dbReference type="Pfam" id="PF08646">
    <property type="entry name" value="Rep_fac-A_C"/>
    <property type="match status" value="1"/>
</dbReference>
<dbReference type="Proteomes" id="UP000095009">
    <property type="component" value="Unassembled WGS sequence"/>
</dbReference>
<accession>A0A1E3PKU4</accession>
<evidence type="ECO:0000256" key="10">
    <source>
        <dbReference type="SAM" id="MobiDB-lite"/>
    </source>
</evidence>
<keyword evidence="14" id="KW-1185">Reference proteome</keyword>
<dbReference type="InterPro" id="IPR004591">
    <property type="entry name" value="Rfa1"/>
</dbReference>
<evidence type="ECO:0000259" key="11">
    <source>
        <dbReference type="Pfam" id="PF08646"/>
    </source>
</evidence>
<keyword evidence="5 9" id="KW-0863">Zinc-finger</keyword>
<dbReference type="FunFam" id="2.40.50.140:FF:000064">
    <property type="entry name" value="Replication protein A subunit"/>
    <property type="match status" value="1"/>
</dbReference>
<dbReference type="CDD" id="cd04474">
    <property type="entry name" value="RPA1_DBD_A"/>
    <property type="match status" value="1"/>
</dbReference>
<keyword evidence="6 9" id="KW-0862">Zinc</keyword>
<evidence type="ECO:0000256" key="6">
    <source>
        <dbReference type="ARBA" id="ARBA00022833"/>
    </source>
</evidence>
<evidence type="ECO:0000259" key="12">
    <source>
        <dbReference type="Pfam" id="PF16900"/>
    </source>
</evidence>
<feature type="domain" description="Replication protein A OB" evidence="12">
    <location>
        <begin position="192"/>
        <end position="289"/>
    </location>
</feature>
<dbReference type="InterPro" id="IPR047192">
    <property type="entry name" value="Euk_RPA1_DBD_C"/>
</dbReference>
<dbReference type="InterPro" id="IPR013955">
    <property type="entry name" value="Rep_factor-A_C"/>
</dbReference>
<dbReference type="EMBL" id="KV454409">
    <property type="protein sequence ID" value="ODQ66035.1"/>
    <property type="molecule type" value="Genomic_DNA"/>
</dbReference>
<proteinExistence type="inferred from homology"/>
<dbReference type="Pfam" id="PF16900">
    <property type="entry name" value="REPA_OB_2"/>
    <property type="match status" value="1"/>
</dbReference>
<evidence type="ECO:0000313" key="14">
    <source>
        <dbReference type="Proteomes" id="UP000095009"/>
    </source>
</evidence>
<keyword evidence="3 9" id="KW-0235">DNA replication</keyword>
<dbReference type="NCBIfam" id="TIGR00617">
    <property type="entry name" value="rpa1"/>
    <property type="match status" value="1"/>
</dbReference>
<organism evidence="13 14">
    <name type="scientific">Nadsonia fulvescens var. elongata DSM 6958</name>
    <dbReference type="NCBI Taxonomy" id="857566"/>
    <lineage>
        <taxon>Eukaryota</taxon>
        <taxon>Fungi</taxon>
        <taxon>Dikarya</taxon>
        <taxon>Ascomycota</taxon>
        <taxon>Saccharomycotina</taxon>
        <taxon>Dipodascomycetes</taxon>
        <taxon>Dipodascales</taxon>
        <taxon>Dipodascales incertae sedis</taxon>
        <taxon>Nadsonia</taxon>
    </lineage>
</organism>
<evidence type="ECO:0000313" key="13">
    <source>
        <dbReference type="EMBL" id="ODQ66035.1"/>
    </source>
</evidence>
<dbReference type="GO" id="GO:0008270">
    <property type="term" value="F:zinc ion binding"/>
    <property type="evidence" value="ECO:0007669"/>
    <property type="project" value="UniProtKB-KW"/>
</dbReference>
<dbReference type="GO" id="GO:0000781">
    <property type="term" value="C:chromosome, telomeric region"/>
    <property type="evidence" value="ECO:0007669"/>
    <property type="project" value="UniProtKB-ARBA"/>
</dbReference>
<evidence type="ECO:0000256" key="3">
    <source>
        <dbReference type="ARBA" id="ARBA00022705"/>
    </source>
</evidence>
<comment type="function">
    <text evidence="9">As part of the replication protein A (RPA/RP-A), a single-stranded DNA-binding heterotrimeric complex, may play an essential role in DNA replication, recombination and repair. Binds and stabilizes single-stranded DNA intermediates, preventing complementary DNA reannealing and recruiting different proteins involved in DNA metabolism.</text>
</comment>
<evidence type="ECO:0000256" key="1">
    <source>
        <dbReference type="ARBA" id="ARBA00004123"/>
    </source>
</evidence>
<dbReference type="OrthoDB" id="1751331at2759"/>
<feature type="region of interest" description="Disordered" evidence="10">
    <location>
        <begin position="1"/>
        <end position="20"/>
    </location>
</feature>
<dbReference type="SUPFAM" id="SSF50249">
    <property type="entry name" value="Nucleic acid-binding proteins"/>
    <property type="match status" value="3"/>
</dbReference>
<comment type="similarity">
    <text evidence="2 9">Belongs to the replication factor A protein 1 family.</text>
</comment>
<evidence type="ECO:0000256" key="7">
    <source>
        <dbReference type="ARBA" id="ARBA00023125"/>
    </source>
</evidence>
<dbReference type="GO" id="GO:0007004">
    <property type="term" value="P:telomere maintenance via telomerase"/>
    <property type="evidence" value="ECO:0007669"/>
    <property type="project" value="UniProtKB-ARBA"/>
</dbReference>
<dbReference type="CDD" id="cd04475">
    <property type="entry name" value="RPA1_DBD_B"/>
    <property type="match status" value="1"/>
</dbReference>